<feature type="transmembrane region" description="Helical" evidence="2">
    <location>
        <begin position="20"/>
        <end position="41"/>
    </location>
</feature>
<dbReference type="EMBL" id="LR796996">
    <property type="protein sequence ID" value="CAB4180462.1"/>
    <property type="molecule type" value="Genomic_DNA"/>
</dbReference>
<proteinExistence type="predicted"/>
<evidence type="ECO:0000313" key="6">
    <source>
        <dbReference type="EMBL" id="CAB4221845.1"/>
    </source>
</evidence>
<feature type="region of interest" description="Disordered" evidence="1">
    <location>
        <begin position="203"/>
        <end position="229"/>
    </location>
</feature>
<evidence type="ECO:0000256" key="2">
    <source>
        <dbReference type="SAM" id="Phobius"/>
    </source>
</evidence>
<dbReference type="EMBL" id="LR796439">
    <property type="protein sequence ID" value="CAB4144911.1"/>
    <property type="molecule type" value="Genomic_DNA"/>
</dbReference>
<evidence type="ECO:0000313" key="4">
    <source>
        <dbReference type="EMBL" id="CAB4180462.1"/>
    </source>
</evidence>
<dbReference type="EMBL" id="LR797152">
    <property type="protein sequence ID" value="CAB4190665.1"/>
    <property type="molecule type" value="Genomic_DNA"/>
</dbReference>
<keyword evidence="2" id="KW-1133">Transmembrane helix</keyword>
<keyword evidence="2" id="KW-0812">Transmembrane</keyword>
<evidence type="ECO:0000313" key="3">
    <source>
        <dbReference type="EMBL" id="CAB4144911.1"/>
    </source>
</evidence>
<evidence type="ECO:0000256" key="1">
    <source>
        <dbReference type="SAM" id="MobiDB-lite"/>
    </source>
</evidence>
<protein>
    <submittedName>
        <fullName evidence="3">Uncharacterized protein</fullName>
    </submittedName>
</protein>
<sequence length="327" mass="35808">MTTRKPAENGDAPKKWWDEWKWLATPVTLLLLTIAVHQGWITQGDADKLKPLVMVAKPVDVPEAAEPTRDTEAEAKAAKDIDWKAIIDQLTPIIIDRLKPRPEPEPKPKPTPDPEPPKPPLPSDSTIKITDETGKVVTAATVDSGSLFLATATGNIGWQSSRHGAVRLVTLPNNLGYAFSLDAGAWVEFFLTDYTAKTQTSLRVTANHSPMPPPEPKPEPRPEPRPEPATNRVLGLVVFADLAERNPEYAGLMASKYWQTLSDRHRVAIYTRTTNEPVGKAFLAETAGAKGATLLIRDDTVSAKLAVVPLPKTEAEFEAAIRAWSSR</sequence>
<accession>A0A6J5MFD0</accession>
<gene>
    <name evidence="4" type="ORF">UFOVP1045_32</name>
    <name evidence="5" type="ORF">UFOVP1194_86</name>
    <name evidence="6" type="ORF">UFOVP1641_82</name>
    <name evidence="3" type="ORF">UFOVP466_85</name>
</gene>
<dbReference type="EMBL" id="LR797505">
    <property type="protein sequence ID" value="CAB4221845.1"/>
    <property type="molecule type" value="Genomic_DNA"/>
</dbReference>
<organism evidence="3">
    <name type="scientific">uncultured Caudovirales phage</name>
    <dbReference type="NCBI Taxonomy" id="2100421"/>
    <lineage>
        <taxon>Viruses</taxon>
        <taxon>Duplodnaviria</taxon>
        <taxon>Heunggongvirae</taxon>
        <taxon>Uroviricota</taxon>
        <taxon>Caudoviricetes</taxon>
        <taxon>Peduoviridae</taxon>
        <taxon>Maltschvirus</taxon>
        <taxon>Maltschvirus maltsch</taxon>
    </lineage>
</organism>
<reference evidence="3" key="1">
    <citation type="submission" date="2020-04" db="EMBL/GenBank/DDBJ databases">
        <authorList>
            <person name="Chiriac C."/>
            <person name="Salcher M."/>
            <person name="Ghai R."/>
            <person name="Kavagutti S V."/>
        </authorList>
    </citation>
    <scope>NUCLEOTIDE SEQUENCE</scope>
</reference>
<feature type="compositionally biased region" description="Basic and acidic residues" evidence="1">
    <location>
        <begin position="216"/>
        <end position="226"/>
    </location>
</feature>
<keyword evidence="2" id="KW-0472">Membrane</keyword>
<evidence type="ECO:0000313" key="5">
    <source>
        <dbReference type="EMBL" id="CAB4190665.1"/>
    </source>
</evidence>
<feature type="compositionally biased region" description="Basic and acidic residues" evidence="1">
    <location>
        <begin position="97"/>
        <end position="116"/>
    </location>
</feature>
<name>A0A6J5MFD0_9CAUD</name>
<feature type="region of interest" description="Disordered" evidence="1">
    <location>
        <begin position="97"/>
        <end position="127"/>
    </location>
</feature>